<dbReference type="Pfam" id="PF07859">
    <property type="entry name" value="Abhydrolase_3"/>
    <property type="match status" value="1"/>
</dbReference>
<dbReference type="SUPFAM" id="SSF53474">
    <property type="entry name" value="alpha/beta-Hydrolases"/>
    <property type="match status" value="1"/>
</dbReference>
<feature type="compositionally biased region" description="Polar residues" evidence="2">
    <location>
        <begin position="1"/>
        <end position="10"/>
    </location>
</feature>
<sequence>MRISKSSNQEARYAAAGKEYRSGHADRNPEIQGTAGGRWRPPILPAHNRAQQDRLAYALAPENPFPAAIDDVRAALDWCASRGDELGTDGTRIILAGTSAGANLSIAAALARRLAPRGAAARPLEHICDHIVLAQADVPDDAQRRHILVISPKHSTALCP</sequence>
<evidence type="ECO:0000256" key="2">
    <source>
        <dbReference type="SAM" id="MobiDB-lite"/>
    </source>
</evidence>
<evidence type="ECO:0000313" key="4">
    <source>
        <dbReference type="EMBL" id="OSJ35199.1"/>
    </source>
</evidence>
<feature type="compositionally biased region" description="Basic and acidic residues" evidence="2">
    <location>
        <begin position="18"/>
        <end position="29"/>
    </location>
</feature>
<organism evidence="4 5">
    <name type="scientific">Bradyrhizobium japonicum</name>
    <dbReference type="NCBI Taxonomy" id="375"/>
    <lineage>
        <taxon>Bacteria</taxon>
        <taxon>Pseudomonadati</taxon>
        <taxon>Pseudomonadota</taxon>
        <taxon>Alphaproteobacteria</taxon>
        <taxon>Hyphomicrobiales</taxon>
        <taxon>Nitrobacteraceae</taxon>
        <taxon>Bradyrhizobium</taxon>
    </lineage>
</organism>
<name>A0A1Y2JTU4_BRAJP</name>
<dbReference type="GO" id="GO:0016787">
    <property type="term" value="F:hydrolase activity"/>
    <property type="evidence" value="ECO:0007669"/>
    <property type="project" value="UniProtKB-KW"/>
</dbReference>
<proteinExistence type="predicted"/>
<comment type="caution">
    <text evidence="4">The sequence shown here is derived from an EMBL/GenBank/DDBJ whole genome shotgun (WGS) entry which is preliminary data.</text>
</comment>
<reference evidence="4 5" key="1">
    <citation type="submission" date="2017-03" db="EMBL/GenBank/DDBJ databases">
        <title>Whole genome sequences of fourteen strains of Bradyrhizobium canariense and one strain of Bradyrhizobium japonicum isolated from Lupinus (Papilionoideae: Genisteae) species in Algeria.</title>
        <authorList>
            <person name="Crovadore J."/>
            <person name="Chekireb D."/>
            <person name="Brachmann A."/>
            <person name="Chablais R."/>
            <person name="Cochard B."/>
            <person name="Lefort F."/>
        </authorList>
    </citation>
    <scope>NUCLEOTIDE SEQUENCE [LARGE SCALE GENOMIC DNA]</scope>
    <source>
        <strain evidence="4 5">UBMA197</strain>
    </source>
</reference>
<dbReference type="InterPro" id="IPR029058">
    <property type="entry name" value="AB_hydrolase_fold"/>
</dbReference>
<dbReference type="EMBL" id="NAFL01000221">
    <property type="protein sequence ID" value="OSJ35199.1"/>
    <property type="molecule type" value="Genomic_DNA"/>
</dbReference>
<dbReference type="Gene3D" id="3.40.50.1820">
    <property type="entry name" value="alpha/beta hydrolase"/>
    <property type="match status" value="1"/>
</dbReference>
<accession>A0A1Y2JTU4</accession>
<evidence type="ECO:0000313" key="5">
    <source>
        <dbReference type="Proteomes" id="UP000193335"/>
    </source>
</evidence>
<feature type="region of interest" description="Disordered" evidence="2">
    <location>
        <begin position="1"/>
        <end position="42"/>
    </location>
</feature>
<evidence type="ECO:0000259" key="3">
    <source>
        <dbReference type="Pfam" id="PF07859"/>
    </source>
</evidence>
<dbReference type="PANTHER" id="PTHR48081">
    <property type="entry name" value="AB HYDROLASE SUPERFAMILY PROTEIN C4A8.06C"/>
    <property type="match status" value="1"/>
</dbReference>
<dbReference type="InterPro" id="IPR013094">
    <property type="entry name" value="AB_hydrolase_3"/>
</dbReference>
<dbReference type="PANTHER" id="PTHR48081:SF8">
    <property type="entry name" value="ALPHA_BETA HYDROLASE FOLD-3 DOMAIN-CONTAINING PROTEIN-RELATED"/>
    <property type="match status" value="1"/>
</dbReference>
<evidence type="ECO:0000256" key="1">
    <source>
        <dbReference type="ARBA" id="ARBA00022801"/>
    </source>
</evidence>
<feature type="domain" description="Alpha/beta hydrolase fold-3" evidence="3">
    <location>
        <begin position="56"/>
        <end position="113"/>
    </location>
</feature>
<dbReference type="Proteomes" id="UP000193335">
    <property type="component" value="Unassembled WGS sequence"/>
</dbReference>
<dbReference type="AlphaFoldDB" id="A0A1Y2JTU4"/>
<gene>
    <name evidence="4" type="ORF">BSZ19_09245</name>
</gene>
<protein>
    <recommendedName>
        <fullName evidence="3">Alpha/beta hydrolase fold-3 domain-containing protein</fullName>
    </recommendedName>
</protein>
<keyword evidence="1" id="KW-0378">Hydrolase</keyword>
<dbReference type="InterPro" id="IPR050300">
    <property type="entry name" value="GDXG_lipolytic_enzyme"/>
</dbReference>